<feature type="transmembrane region" description="Helical" evidence="2">
    <location>
        <begin position="292"/>
        <end position="322"/>
    </location>
</feature>
<evidence type="ECO:0000256" key="2">
    <source>
        <dbReference type="RuleBase" id="RU004914"/>
    </source>
</evidence>
<dbReference type="Pfam" id="PF01554">
    <property type="entry name" value="MatE"/>
    <property type="match status" value="2"/>
</dbReference>
<feature type="transmembrane region" description="Helical" evidence="2">
    <location>
        <begin position="435"/>
        <end position="457"/>
    </location>
</feature>
<feature type="transmembrane region" description="Helical" evidence="2">
    <location>
        <begin position="103"/>
        <end position="121"/>
    </location>
</feature>
<dbReference type="GO" id="GO:0042910">
    <property type="term" value="F:xenobiotic transmembrane transporter activity"/>
    <property type="evidence" value="ECO:0007669"/>
    <property type="project" value="InterPro"/>
</dbReference>
<keyword evidence="2" id="KW-0812">Transmembrane</keyword>
<comment type="similarity">
    <text evidence="1 2">Belongs to the multi antimicrobial extrusion (MATE) (TC 2.A.66.1) family.</text>
</comment>
<dbReference type="AlphaFoldDB" id="A0A7S0WRV3"/>
<dbReference type="GO" id="GO:0016020">
    <property type="term" value="C:membrane"/>
    <property type="evidence" value="ECO:0007669"/>
    <property type="project" value="InterPro"/>
</dbReference>
<dbReference type="InterPro" id="IPR002528">
    <property type="entry name" value="MATE_fam"/>
</dbReference>
<dbReference type="NCBIfam" id="TIGR00797">
    <property type="entry name" value="matE"/>
    <property type="match status" value="1"/>
</dbReference>
<organism evidence="3">
    <name type="scientific">Pyramimonas obovata</name>
    <dbReference type="NCBI Taxonomy" id="1411642"/>
    <lineage>
        <taxon>Eukaryota</taxon>
        <taxon>Viridiplantae</taxon>
        <taxon>Chlorophyta</taxon>
        <taxon>Pyramimonadophyceae</taxon>
        <taxon>Pyramimonadales</taxon>
        <taxon>Pyramimonadaceae</taxon>
        <taxon>Pyramimonas</taxon>
        <taxon>Pyramimonas incertae sedis</taxon>
    </lineage>
</organism>
<feature type="non-terminal residue" evidence="3">
    <location>
        <position position="545"/>
    </location>
</feature>
<feature type="transmembrane region" description="Helical" evidence="2">
    <location>
        <begin position="68"/>
        <end position="91"/>
    </location>
</feature>
<proteinExistence type="inferred from homology"/>
<sequence>MEAMESSLAMTWYDYRKATIAMVALGTPLMAAFFLQYAQGFIGLMFIGRLGSNELASATLTMSFFNNTAFTIIAGFLSGMETIGSQALGALHGEKFVLVTQKGAMITSLVLVPLGVLWWYSGELFVLLINKNIAIMTGKCMRDTIPGLVGVAAFEWAKRYLQTQQIGSPIFWSTGIGTGTCALLYWGLIHKAHLGVYGGMLAFGLVYVVNAIVLIAIIIRRSYTSKYHDLGEEIDEFIRLRPLSKKSFLGWGAYFQVALPSTATLFFEYWAWQAVNMLAPMLPNADHETAAFGIAFEMCYICVLMPLGLSQASCVLVATAIGEHNARRARRLMLLGYGLTFMFSLCSSVTVFLLRHEIPKMFSHDPLVHEAAARALKVSSAIMIFDAGNQIGSGIFRACNWQRVTAWLTVVHYVVGLPVAWFVGVKTTHNAAGLYMGLLVSTIITSGTQAVIALFVIDFQKAIDEMAENLADEEAEEMSEGTALLTELATSSGSDFFFKEDKGAARVKYERPSKSALIRPLIRSSYGAFDPYGMDDDESAKRRAL</sequence>
<evidence type="ECO:0000256" key="1">
    <source>
        <dbReference type="ARBA" id="ARBA00010199"/>
    </source>
</evidence>
<gene>
    <name evidence="3" type="ORF">POBO1169_LOCUS15112</name>
</gene>
<keyword evidence="2" id="KW-0472">Membrane</keyword>
<evidence type="ECO:0000313" key="3">
    <source>
        <dbReference type="EMBL" id="CAD8680646.1"/>
    </source>
</evidence>
<reference evidence="3" key="1">
    <citation type="submission" date="2021-01" db="EMBL/GenBank/DDBJ databases">
        <authorList>
            <person name="Corre E."/>
            <person name="Pelletier E."/>
            <person name="Niang G."/>
            <person name="Scheremetjew M."/>
            <person name="Finn R."/>
            <person name="Kale V."/>
            <person name="Holt S."/>
            <person name="Cochrane G."/>
            <person name="Meng A."/>
            <person name="Brown T."/>
            <person name="Cohen L."/>
        </authorList>
    </citation>
    <scope>NUCLEOTIDE SEQUENCE</scope>
    <source>
        <strain evidence="3">CCMP722</strain>
    </source>
</reference>
<feature type="transmembrane region" description="Helical" evidence="2">
    <location>
        <begin position="169"/>
        <end position="188"/>
    </location>
</feature>
<protein>
    <recommendedName>
        <fullName evidence="2">Protein DETOXIFICATION</fullName>
    </recommendedName>
    <alternativeName>
        <fullName evidence="2">Multidrug and toxic compound extrusion protein</fullName>
    </alternativeName>
</protein>
<dbReference type="PANTHER" id="PTHR11206">
    <property type="entry name" value="MULTIDRUG RESISTANCE PROTEIN"/>
    <property type="match status" value="1"/>
</dbReference>
<feature type="transmembrane region" description="Helical" evidence="2">
    <location>
        <begin position="194"/>
        <end position="219"/>
    </location>
</feature>
<feature type="transmembrane region" description="Helical" evidence="2">
    <location>
        <begin position="248"/>
        <end position="272"/>
    </location>
</feature>
<feature type="transmembrane region" description="Helical" evidence="2">
    <location>
        <begin position="404"/>
        <end position="423"/>
    </location>
</feature>
<feature type="transmembrane region" description="Helical" evidence="2">
    <location>
        <begin position="334"/>
        <end position="354"/>
    </location>
</feature>
<feature type="transmembrane region" description="Helical" evidence="2">
    <location>
        <begin position="374"/>
        <end position="392"/>
    </location>
</feature>
<feature type="transmembrane region" description="Helical" evidence="2">
    <location>
        <begin position="20"/>
        <end position="48"/>
    </location>
</feature>
<dbReference type="EMBL" id="HBFA01029966">
    <property type="protein sequence ID" value="CAD8680646.1"/>
    <property type="molecule type" value="Transcribed_RNA"/>
</dbReference>
<dbReference type="GO" id="GO:0015297">
    <property type="term" value="F:antiporter activity"/>
    <property type="evidence" value="ECO:0007669"/>
    <property type="project" value="InterPro"/>
</dbReference>
<keyword evidence="2" id="KW-1133">Transmembrane helix</keyword>
<accession>A0A7S0WRV3</accession>
<name>A0A7S0WRV3_9CHLO</name>